<protein>
    <submittedName>
        <fullName evidence="1">C_GCAxxG_C_C family protein</fullName>
    </submittedName>
</protein>
<organism evidence="1 2">
    <name type="scientific">Aminobacterium colombiense (strain DSM 12261 / ALA-1)</name>
    <dbReference type="NCBI Taxonomy" id="572547"/>
    <lineage>
        <taxon>Bacteria</taxon>
        <taxon>Thermotogati</taxon>
        <taxon>Synergistota</taxon>
        <taxon>Synergistia</taxon>
        <taxon>Synergistales</taxon>
        <taxon>Aminobacteriaceae</taxon>
        <taxon>Aminobacterium</taxon>
    </lineage>
</organism>
<sequence>MEAKDLELLQVKASELAAKYEREYGGCSQCVLAAIKETIGGISDDVFKAATGLSGGIGLTGNSCGALTGGVMALSCHLGRDYAHFSDPGGERFKSFRLADKLQSKFEEEFGTSECKGIQTKIMGRSFDLRIPDEKAAFLEAGGHDDKCPSVCAKAAAYVIEILHEENLI</sequence>
<proteinExistence type="predicted"/>
<dbReference type="EMBL" id="CP001997">
    <property type="protein sequence ID" value="ADE57377.1"/>
    <property type="molecule type" value="Genomic_DNA"/>
</dbReference>
<dbReference type="Proteomes" id="UP000002366">
    <property type="component" value="Chromosome"/>
</dbReference>
<name>D5EFP5_AMICL</name>
<dbReference type="InterPro" id="IPR010181">
    <property type="entry name" value="CGCAxxGCC_motif"/>
</dbReference>
<dbReference type="Pfam" id="PF09719">
    <property type="entry name" value="C_GCAxxG_C_C"/>
    <property type="match status" value="1"/>
</dbReference>
<keyword evidence="2" id="KW-1185">Reference proteome</keyword>
<dbReference type="NCBIfam" id="TIGR01909">
    <property type="entry name" value="C_GCAxxG_C_C"/>
    <property type="match status" value="1"/>
</dbReference>
<dbReference type="eggNOG" id="ENOG5032USH">
    <property type="taxonomic scope" value="Bacteria"/>
</dbReference>
<accession>D5EFP5</accession>
<dbReference type="AlphaFoldDB" id="D5EFP5"/>
<gene>
    <name evidence="1" type="ordered locus">Amico_1256</name>
</gene>
<dbReference type="OrthoDB" id="369897at2"/>
<dbReference type="HOGENOM" id="CLU_091283_0_1_0"/>
<evidence type="ECO:0000313" key="2">
    <source>
        <dbReference type="Proteomes" id="UP000002366"/>
    </source>
</evidence>
<dbReference type="KEGG" id="aco:Amico_1256"/>
<evidence type="ECO:0000313" key="1">
    <source>
        <dbReference type="EMBL" id="ADE57377.1"/>
    </source>
</evidence>
<dbReference type="RefSeq" id="WP_013048640.1">
    <property type="nucleotide sequence ID" value="NC_014011.1"/>
</dbReference>
<reference evidence="1 2" key="1">
    <citation type="journal article" date="2010" name="Stand. Genomic Sci.">
        <title>Complete genome sequence of Aminobacterium colombiense type strain (ALA-1).</title>
        <authorList>
            <person name="Chertkov O."/>
            <person name="Sikorski J."/>
            <person name="Brambilla E."/>
            <person name="Lapidus A."/>
            <person name="Copeland A."/>
            <person name="Glavina Del Rio T."/>
            <person name="Nolan M."/>
            <person name="Lucas S."/>
            <person name="Tice H."/>
            <person name="Cheng J.F."/>
            <person name="Han C."/>
            <person name="Detter J.C."/>
            <person name="Bruce D."/>
            <person name="Tapia R."/>
            <person name="Goodwin L."/>
            <person name="Pitluck S."/>
            <person name="Liolios K."/>
            <person name="Ivanova N."/>
            <person name="Mavromatis K."/>
            <person name="Ovchinnikova G."/>
            <person name="Pati A."/>
            <person name="Chen A."/>
            <person name="Palaniappan K."/>
            <person name="Land M."/>
            <person name="Hauser L."/>
            <person name="Chang Y.J."/>
            <person name="Jeffries C.D."/>
            <person name="Spring S."/>
            <person name="Rohde M."/>
            <person name="Goker M."/>
            <person name="Bristow J."/>
            <person name="Eisen J.A."/>
            <person name="Markowitz V."/>
            <person name="Hugenholtz P."/>
            <person name="Kyrpides N.C."/>
            <person name="Klenk H.P."/>
        </authorList>
    </citation>
    <scope>NUCLEOTIDE SEQUENCE [LARGE SCALE GENOMIC DNA]</scope>
    <source>
        <strain evidence="2">DSM 12261 / ALA-1</strain>
    </source>
</reference>